<evidence type="ECO:0008006" key="3">
    <source>
        <dbReference type="Google" id="ProtNLM"/>
    </source>
</evidence>
<name>E4NBC3_KITSK</name>
<dbReference type="PATRIC" id="fig|452652.3.peg.2696"/>
<evidence type="ECO:0000313" key="1">
    <source>
        <dbReference type="EMBL" id="BAJ28504.1"/>
    </source>
</evidence>
<organism evidence="1 2">
    <name type="scientific">Kitasatospora setae (strain ATCC 33774 / DSM 43861 / JCM 3304 / KCC A-0304 / NBRC 14216 / KM-6054)</name>
    <name type="common">Streptomyces setae</name>
    <dbReference type="NCBI Taxonomy" id="452652"/>
    <lineage>
        <taxon>Bacteria</taxon>
        <taxon>Bacillati</taxon>
        <taxon>Actinomycetota</taxon>
        <taxon>Actinomycetes</taxon>
        <taxon>Kitasatosporales</taxon>
        <taxon>Streptomycetaceae</taxon>
        <taxon>Kitasatospora</taxon>
    </lineage>
</organism>
<dbReference type="KEGG" id="ksk:KSE_26920"/>
<accession>E4NBC3</accession>
<evidence type="ECO:0000313" key="2">
    <source>
        <dbReference type="Proteomes" id="UP000007076"/>
    </source>
</evidence>
<gene>
    <name evidence="1" type="ordered locus">KSE_26920</name>
</gene>
<dbReference type="SUPFAM" id="SSF51735">
    <property type="entry name" value="NAD(P)-binding Rossmann-fold domains"/>
    <property type="match status" value="1"/>
</dbReference>
<keyword evidence="2" id="KW-1185">Reference proteome</keyword>
<protein>
    <recommendedName>
        <fullName evidence="3">NAD-dependent epimerase/dehydratase domain-containing protein</fullName>
    </recommendedName>
</protein>
<dbReference type="AlphaFoldDB" id="E4NBC3"/>
<sequence length="130" mass="13729">MRLAIVHGERDPHLEQSPAWAAHWPAEQRLAVVHHADVARALWRAAVAPGAAGRTFNVADDAPLTAWDHLYRLNGLVHPSGSAAGTAAAGTAGTGFDPWEGQVSTEAARRELGWRPVYPSAWAAADAGAL</sequence>
<reference evidence="1 2" key="1">
    <citation type="journal article" date="2010" name="DNA Res.">
        <title>Genome sequence of Kitasatospora setae NBRC 14216T: an evolutionary snapshot of the family Streptomycetaceae.</title>
        <authorList>
            <person name="Ichikawa N."/>
            <person name="Oguchi A."/>
            <person name="Ikeda H."/>
            <person name="Ishikawa J."/>
            <person name="Kitani S."/>
            <person name="Watanabe Y."/>
            <person name="Nakamura S."/>
            <person name="Katano Y."/>
            <person name="Kishi E."/>
            <person name="Sasagawa M."/>
            <person name="Ankai A."/>
            <person name="Fukui S."/>
            <person name="Hashimoto Y."/>
            <person name="Kamata S."/>
            <person name="Otoguro M."/>
            <person name="Tanikawa S."/>
            <person name="Nihira T."/>
            <person name="Horinouchi S."/>
            <person name="Ohnishi Y."/>
            <person name="Hayakawa M."/>
            <person name="Kuzuyama T."/>
            <person name="Arisawa A."/>
            <person name="Nomoto F."/>
            <person name="Miura H."/>
            <person name="Takahashi Y."/>
            <person name="Fujita N."/>
        </authorList>
    </citation>
    <scope>NUCLEOTIDE SEQUENCE [LARGE SCALE GENOMIC DNA]</scope>
    <source>
        <strain evidence="2">ATCC 33774 / DSM 43861 / JCM 3304 / KCC A-0304 / NBRC 14216 / KM-6054</strain>
    </source>
</reference>
<dbReference type="EMBL" id="AP010968">
    <property type="protein sequence ID" value="BAJ28504.1"/>
    <property type="molecule type" value="Genomic_DNA"/>
</dbReference>
<dbReference type="STRING" id="452652.KSE_26920"/>
<proteinExistence type="predicted"/>
<dbReference type="InterPro" id="IPR036291">
    <property type="entry name" value="NAD(P)-bd_dom_sf"/>
</dbReference>
<dbReference type="Gene3D" id="3.40.50.720">
    <property type="entry name" value="NAD(P)-binding Rossmann-like Domain"/>
    <property type="match status" value="1"/>
</dbReference>
<dbReference type="RefSeq" id="WP_407927482.1">
    <property type="nucleotide sequence ID" value="NC_016109.1"/>
</dbReference>
<dbReference type="eggNOG" id="COG0451">
    <property type="taxonomic scope" value="Bacteria"/>
</dbReference>
<dbReference type="HOGENOM" id="CLU_2022725_0_0_11"/>
<dbReference type="Proteomes" id="UP000007076">
    <property type="component" value="Chromosome"/>
</dbReference>